<dbReference type="PANTHER" id="PTHR13366">
    <property type="entry name" value="MALARIA ANTIGEN-RELATED"/>
    <property type="match status" value="1"/>
</dbReference>
<name>A0A9Q3BCX9_9BASI</name>
<feature type="compositionally biased region" description="Basic and acidic residues" evidence="1">
    <location>
        <begin position="1"/>
        <end position="18"/>
    </location>
</feature>
<dbReference type="EMBL" id="AVOT02000512">
    <property type="protein sequence ID" value="MBW0463261.1"/>
    <property type="molecule type" value="Genomic_DNA"/>
</dbReference>
<feature type="compositionally biased region" description="Polar residues" evidence="1">
    <location>
        <begin position="19"/>
        <end position="33"/>
    </location>
</feature>
<reference evidence="3" key="1">
    <citation type="submission" date="2021-03" db="EMBL/GenBank/DDBJ databases">
        <title>Draft genome sequence of rust myrtle Austropuccinia psidii MF-1, a brazilian biotype.</title>
        <authorList>
            <person name="Quecine M.C."/>
            <person name="Pachon D.M.R."/>
            <person name="Bonatelli M.L."/>
            <person name="Correr F.H."/>
            <person name="Franceschini L.M."/>
            <person name="Leite T.F."/>
            <person name="Margarido G.R.A."/>
            <person name="Almeida C.A."/>
            <person name="Ferrarezi J.A."/>
            <person name="Labate C.A."/>
        </authorList>
    </citation>
    <scope>NUCLEOTIDE SEQUENCE</scope>
    <source>
        <strain evidence="3">MF-1</strain>
    </source>
</reference>
<evidence type="ECO:0000313" key="4">
    <source>
        <dbReference type="Proteomes" id="UP000765509"/>
    </source>
</evidence>
<proteinExistence type="predicted"/>
<protein>
    <recommendedName>
        <fullName evidence="2">DUF4042 domain-containing protein</fullName>
    </recommendedName>
</protein>
<gene>
    <name evidence="3" type="ORF">O181_002976</name>
</gene>
<feature type="domain" description="DUF4042" evidence="2">
    <location>
        <begin position="237"/>
        <end position="402"/>
    </location>
</feature>
<evidence type="ECO:0000259" key="2">
    <source>
        <dbReference type="Pfam" id="PF13251"/>
    </source>
</evidence>
<organism evidence="3 4">
    <name type="scientific">Austropuccinia psidii MF-1</name>
    <dbReference type="NCBI Taxonomy" id="1389203"/>
    <lineage>
        <taxon>Eukaryota</taxon>
        <taxon>Fungi</taxon>
        <taxon>Dikarya</taxon>
        <taxon>Basidiomycota</taxon>
        <taxon>Pucciniomycotina</taxon>
        <taxon>Pucciniomycetes</taxon>
        <taxon>Pucciniales</taxon>
        <taxon>Sphaerophragmiaceae</taxon>
        <taxon>Austropuccinia</taxon>
    </lineage>
</organism>
<dbReference type="InterPro" id="IPR052107">
    <property type="entry name" value="HEAT6"/>
</dbReference>
<evidence type="ECO:0000256" key="1">
    <source>
        <dbReference type="SAM" id="MobiDB-lite"/>
    </source>
</evidence>
<sequence length="813" mass="90775">MDHVQRHPSPDHGLDRPRPSTTITSKPPTQAEMSKSLEIVPLVEKAIDDDGGNRSKALSELRRLLKTRPPIGCLPTDTCSKLAKSLMRFPATARIASQCLLQLVSNSSPAMLRREASPVFNSVLTTLSAAVHQPKNDQLVMVVYLLRILSNMTTKVGLSLLSNLSEHVDCIRILYQLSVPSHPYRPRERIVLNFQPSIEPIPSASYSPSQCRYSESEASSDSDVVGFSCTNERATQCRLDALTYLGTIAELDAKALYPYWSQLLPTYKYQTYQAYTLLTVLERDPQILVRLRACGTLKKLLEGSESYMAIAEEKNSRMSYISLSAQIAAITVELHLRLARILRGPVISSDLTQAMLDFCEVVVKISAYNRISTQILSLLLDSIFALCKSNVAPVQQRAQAALTLSLQHLGEIKLTSQLITPLLNDIVSFACAQIQFPDSPITISAMCQLLHGTLGLVEWNQNLLEKVQVLCCCFDVIPTSQDEASAKFALLGTLAVFFPEPDFDKHYVTWAKARLQQDGIDSLSLIMSSKCERCKTYVSHALRWDLLEMKEDVRALRLIGIIISKKYVKDSHWVAKVALRFVSRSENIKLPDSEEQVLSTILWVLANCLQVTKDLASVQALDRSFDRDFLLRAIRLGLHMLSHAHPNDAVKTNSVRCCGLGVCLFLSNTRDFGDDDLVEAVVLKICGSLAEVLPKVQWNAATILRQILVVMKQDSFKISSRLVNLKETIFNQLYQILQISPSFKVRIQTCRALQVISEQLAPQAFAHVEKIYGELGNSIKAKHIPSKEIEHARLLHLEIGRLLHADSSPDCEC</sequence>
<keyword evidence="4" id="KW-1185">Reference proteome</keyword>
<dbReference type="PANTHER" id="PTHR13366:SF0">
    <property type="entry name" value="HEAT REPEAT-CONTAINING PROTEIN 6"/>
    <property type="match status" value="1"/>
</dbReference>
<dbReference type="AlphaFoldDB" id="A0A9Q3BCX9"/>
<accession>A0A9Q3BCX9</accession>
<comment type="caution">
    <text evidence="3">The sequence shown here is derived from an EMBL/GenBank/DDBJ whole genome shotgun (WGS) entry which is preliminary data.</text>
</comment>
<dbReference type="InterPro" id="IPR025283">
    <property type="entry name" value="DUF4042"/>
</dbReference>
<dbReference type="Pfam" id="PF13251">
    <property type="entry name" value="DUF4042"/>
    <property type="match status" value="1"/>
</dbReference>
<evidence type="ECO:0000313" key="3">
    <source>
        <dbReference type="EMBL" id="MBW0463261.1"/>
    </source>
</evidence>
<dbReference type="SUPFAM" id="SSF48371">
    <property type="entry name" value="ARM repeat"/>
    <property type="match status" value="1"/>
</dbReference>
<dbReference type="OrthoDB" id="422637at2759"/>
<feature type="region of interest" description="Disordered" evidence="1">
    <location>
        <begin position="1"/>
        <end position="33"/>
    </location>
</feature>
<dbReference type="InterPro" id="IPR016024">
    <property type="entry name" value="ARM-type_fold"/>
</dbReference>
<dbReference type="Proteomes" id="UP000765509">
    <property type="component" value="Unassembled WGS sequence"/>
</dbReference>